<proteinExistence type="predicted"/>
<organism evidence="1">
    <name type="scientific">uncultured delta proteobacterium HF0010_08B07</name>
    <dbReference type="NCBI Taxonomy" id="710821"/>
    <lineage>
        <taxon>Bacteria</taxon>
        <taxon>Deltaproteobacteria</taxon>
        <taxon>environmental samples</taxon>
    </lineage>
</organism>
<name>E0XWV0_9DELT</name>
<sequence>MNLGDLSSVIRAITHKLKDTGFVNLLSPESSLNRLTVSLPFLSLNLLNNQFCCSASTKKLLYWLISPSN</sequence>
<protein>
    <submittedName>
        <fullName evidence="1">Uncharacterized protein</fullName>
    </submittedName>
</protein>
<accession>E0XWV0</accession>
<dbReference type="AlphaFoldDB" id="E0XWV0"/>
<evidence type="ECO:0000313" key="1">
    <source>
        <dbReference type="EMBL" id="ADI18891.1"/>
    </source>
</evidence>
<dbReference type="EMBL" id="GU474903">
    <property type="protein sequence ID" value="ADI18891.1"/>
    <property type="molecule type" value="Genomic_DNA"/>
</dbReference>
<reference evidence="1" key="1">
    <citation type="journal article" date="2011" name="Environ. Microbiol.">
        <title>Time-series analyses of Monterey Bay coastal microbial picoplankton using a 'genome proxy' microarray.</title>
        <authorList>
            <person name="Rich V.I."/>
            <person name="Pham V.D."/>
            <person name="Eppley J."/>
            <person name="Shi Y."/>
            <person name="DeLong E.F."/>
        </authorList>
    </citation>
    <scope>NUCLEOTIDE SEQUENCE</scope>
</reference>